<dbReference type="OrthoDB" id="3830901at2"/>
<keyword evidence="1" id="KW-0472">Membrane</keyword>
<feature type="transmembrane region" description="Helical" evidence="1">
    <location>
        <begin position="184"/>
        <end position="203"/>
    </location>
</feature>
<dbReference type="EMBL" id="SHKR01000011">
    <property type="protein sequence ID" value="RZU20107.1"/>
    <property type="molecule type" value="Genomic_DNA"/>
</dbReference>
<dbReference type="InterPro" id="IPR036390">
    <property type="entry name" value="WH_DNA-bd_sf"/>
</dbReference>
<keyword evidence="1" id="KW-1133">Transmembrane helix</keyword>
<evidence type="ECO:0000313" key="4">
    <source>
        <dbReference type="Proteomes" id="UP000292027"/>
    </source>
</evidence>
<dbReference type="InterPro" id="IPR012551">
    <property type="entry name" value="DUF1707_SHOCT-like"/>
</dbReference>
<dbReference type="Gene3D" id="1.10.10.10">
    <property type="entry name" value="Winged helix-like DNA-binding domain superfamily/Winged helix DNA-binding domain"/>
    <property type="match status" value="1"/>
</dbReference>
<evidence type="ECO:0000256" key="1">
    <source>
        <dbReference type="SAM" id="Phobius"/>
    </source>
</evidence>
<name>A0A4Q7XAB0_9ACTN</name>
<dbReference type="InterPro" id="IPR036388">
    <property type="entry name" value="WH-like_DNA-bd_sf"/>
</dbReference>
<dbReference type="AlphaFoldDB" id="A0A4Q7XAB0"/>
<dbReference type="SUPFAM" id="SSF46785">
    <property type="entry name" value="Winged helix' DNA-binding domain"/>
    <property type="match status" value="1"/>
</dbReference>
<protein>
    <submittedName>
        <fullName evidence="3">Uncharacterized protein DUF1707</fullName>
    </submittedName>
</protein>
<sequence>MGDQAALEHALLEHLQVAPLTRAELARRTGASERWVQSALDDLVRGTYVVRRPQDAGPADYEITAAGSGRLEVVEELLDSPLKMMGKVFVATVRDTIRPRQVQPADPRDLWLSDDDKAVCGEALAAHYVAGRIDRTELERRSDLLSAGKTRRVLEQVFDGLPLPNLTDPVTLPPGSNPPTWGSVALLLLPVLCIVLFIAGSIWSSHASLPTAVLFTALVVGVLLWQFRGGRGRK</sequence>
<reference evidence="3 4" key="1">
    <citation type="journal article" date="2015" name="Stand. Genomic Sci.">
        <title>Genomic Encyclopedia of Bacterial and Archaeal Type Strains, Phase III: the genomes of soil and plant-associated and newly described type strains.</title>
        <authorList>
            <person name="Whitman W.B."/>
            <person name="Woyke T."/>
            <person name="Klenk H.P."/>
            <person name="Zhou Y."/>
            <person name="Lilburn T.G."/>
            <person name="Beck B.J."/>
            <person name="De Vos P."/>
            <person name="Vandamme P."/>
            <person name="Eisen J.A."/>
            <person name="Garrity G."/>
            <person name="Hugenholtz P."/>
            <person name="Kyrpides N.C."/>
        </authorList>
    </citation>
    <scope>NUCLEOTIDE SEQUENCE [LARGE SCALE GENOMIC DNA]</scope>
    <source>
        <strain evidence="3 4">VKM Ac-2540</strain>
    </source>
</reference>
<keyword evidence="1" id="KW-0812">Transmembrane</keyword>
<dbReference type="Proteomes" id="UP000292027">
    <property type="component" value="Unassembled WGS sequence"/>
</dbReference>
<evidence type="ECO:0000259" key="2">
    <source>
        <dbReference type="Pfam" id="PF08044"/>
    </source>
</evidence>
<comment type="caution">
    <text evidence="3">The sequence shown here is derived from an EMBL/GenBank/DDBJ whole genome shotgun (WGS) entry which is preliminary data.</text>
</comment>
<evidence type="ECO:0000313" key="3">
    <source>
        <dbReference type="EMBL" id="RZU20107.1"/>
    </source>
</evidence>
<keyword evidence="4" id="KW-1185">Reference proteome</keyword>
<dbReference type="Pfam" id="PF08044">
    <property type="entry name" value="DUF1707"/>
    <property type="match status" value="1"/>
</dbReference>
<proteinExistence type="predicted"/>
<gene>
    <name evidence="3" type="ORF">EV645_2334</name>
</gene>
<feature type="transmembrane region" description="Helical" evidence="1">
    <location>
        <begin position="209"/>
        <end position="227"/>
    </location>
</feature>
<accession>A0A4Q7XAB0</accession>
<organism evidence="3 4">
    <name type="scientific">Kribbella rubisoli</name>
    <dbReference type="NCBI Taxonomy" id="3075929"/>
    <lineage>
        <taxon>Bacteria</taxon>
        <taxon>Bacillati</taxon>
        <taxon>Actinomycetota</taxon>
        <taxon>Actinomycetes</taxon>
        <taxon>Propionibacteriales</taxon>
        <taxon>Kribbellaceae</taxon>
        <taxon>Kribbella</taxon>
    </lineage>
</organism>
<dbReference type="RefSeq" id="WP_130442473.1">
    <property type="nucleotide sequence ID" value="NZ_SHKR01000011.1"/>
</dbReference>
<feature type="domain" description="DUF1707" evidence="2">
    <location>
        <begin position="113"/>
        <end position="162"/>
    </location>
</feature>